<dbReference type="Proteomes" id="UP000034749">
    <property type="component" value="Unassembled WGS sequence"/>
</dbReference>
<dbReference type="Gene3D" id="1.10.1220.10">
    <property type="entry name" value="Met repressor-like"/>
    <property type="match status" value="1"/>
</dbReference>
<reference evidence="1 2" key="1">
    <citation type="journal article" date="2015" name="Nature">
        <title>rRNA introns, odd ribosomes, and small enigmatic genomes across a large radiation of phyla.</title>
        <authorList>
            <person name="Brown C.T."/>
            <person name="Hug L.A."/>
            <person name="Thomas B.C."/>
            <person name="Sharon I."/>
            <person name="Castelle C.J."/>
            <person name="Singh A."/>
            <person name="Wilkins M.J."/>
            <person name="Williams K.H."/>
            <person name="Banfield J.F."/>
        </authorList>
    </citation>
    <scope>NUCLEOTIDE SEQUENCE [LARGE SCALE GENOMIC DNA]</scope>
</reference>
<name>A0A0G0TP14_9BACT</name>
<evidence type="ECO:0000313" key="2">
    <source>
        <dbReference type="Proteomes" id="UP000034749"/>
    </source>
</evidence>
<proteinExistence type="predicted"/>
<sequence>MKTLISVKIDQDIKNQAQSLSKNLGIPLSTLVNAYLRQFVREEKATFTAAWQMSPELEKILGPIEKDIKSGKNMTKAISTAKGLDQML</sequence>
<dbReference type="InterPro" id="IPR013321">
    <property type="entry name" value="Arc_rbn_hlx_hlx"/>
</dbReference>
<dbReference type="GO" id="GO:0006355">
    <property type="term" value="P:regulation of DNA-templated transcription"/>
    <property type="evidence" value="ECO:0007669"/>
    <property type="project" value="InterPro"/>
</dbReference>
<comment type="caution">
    <text evidence="1">The sequence shown here is derived from an EMBL/GenBank/DDBJ whole genome shotgun (WGS) entry which is preliminary data.</text>
</comment>
<dbReference type="EMBL" id="LBZW01000028">
    <property type="protein sequence ID" value="KKR78718.1"/>
    <property type="molecule type" value="Genomic_DNA"/>
</dbReference>
<dbReference type="AlphaFoldDB" id="A0A0G0TP14"/>
<gene>
    <name evidence="1" type="ORF">UU24_C0028G0003</name>
</gene>
<protein>
    <submittedName>
        <fullName evidence="1">Toxin-antitoxin system protein</fullName>
    </submittedName>
</protein>
<evidence type="ECO:0000313" key="1">
    <source>
        <dbReference type="EMBL" id="KKR78718.1"/>
    </source>
</evidence>
<accession>A0A0G0TP14</accession>
<organism evidence="1 2">
    <name type="scientific">Candidatus Nomurabacteria bacterium GW2011_GWA2_40_9</name>
    <dbReference type="NCBI Taxonomy" id="1618734"/>
    <lineage>
        <taxon>Bacteria</taxon>
        <taxon>Candidatus Nomuraibacteriota</taxon>
    </lineage>
</organism>